<keyword evidence="4 7" id="KW-1133">Transmembrane helix</keyword>
<comment type="subcellular location">
    <subcellularLocation>
        <location evidence="1">Membrane</location>
        <topology evidence="1">Multi-pass membrane protein</topology>
    </subcellularLocation>
</comment>
<dbReference type="GO" id="GO:0015293">
    <property type="term" value="F:symporter activity"/>
    <property type="evidence" value="ECO:0007669"/>
    <property type="project" value="InterPro"/>
</dbReference>
<keyword evidence="2" id="KW-0813">Transport</keyword>
<feature type="transmembrane region" description="Helical" evidence="7">
    <location>
        <begin position="338"/>
        <end position="362"/>
    </location>
</feature>
<evidence type="ECO:0000256" key="7">
    <source>
        <dbReference type="SAM" id="Phobius"/>
    </source>
</evidence>
<dbReference type="InterPro" id="IPR001991">
    <property type="entry name" value="Na-dicarboxylate_symporter"/>
</dbReference>
<dbReference type="InterPro" id="IPR036458">
    <property type="entry name" value="Na:dicarbo_symporter_sf"/>
</dbReference>
<keyword evidence="3 7" id="KW-0812">Transmembrane</keyword>
<evidence type="ECO:0000256" key="3">
    <source>
        <dbReference type="ARBA" id="ARBA00022692"/>
    </source>
</evidence>
<dbReference type="EMBL" id="UINC01016850">
    <property type="protein sequence ID" value="SVA69846.1"/>
    <property type="molecule type" value="Genomic_DNA"/>
</dbReference>
<evidence type="ECO:0000256" key="5">
    <source>
        <dbReference type="ARBA" id="ARBA00023136"/>
    </source>
</evidence>
<keyword evidence="5 7" id="KW-0472">Membrane</keyword>
<feature type="transmembrane region" description="Helical" evidence="7">
    <location>
        <begin position="48"/>
        <end position="73"/>
    </location>
</feature>
<organism evidence="8">
    <name type="scientific">marine metagenome</name>
    <dbReference type="NCBI Taxonomy" id="408172"/>
    <lineage>
        <taxon>unclassified sequences</taxon>
        <taxon>metagenomes</taxon>
        <taxon>ecological metagenomes</taxon>
    </lineage>
</organism>
<gene>
    <name evidence="8" type="ORF">METZ01_LOCUS122700</name>
</gene>
<evidence type="ECO:0008006" key="9">
    <source>
        <dbReference type="Google" id="ProtNLM"/>
    </source>
</evidence>
<sequence length="535" mass="58278">MSEQNKEKNNHSESGHLTQFIIGSIVAAIGAGWWFPEIAVKFEVGGEVFLNLLMMMVVPLVVMSVMSGILGLGDVRKLGKPGACAVGYYMCTTVLAVVTGLIFVNIIKPGENSELEAAKAKVEAVTSAEKAEAEDELNAIKAKIRQELDKSAESSEEAKKAKKDRDTREGKYLEKAEKKEKRAQAALARAQRALTEDPDNKELKEDIETASEELEESKEIVKNERDKKNELGEAKTIWHIMENILLMLVTDNLFRAASEMNLLPLIVFSIIFAAMLTTMGERVFAITRMIDQANDALMSFVMLLMNIAPIGIFCLVASKFGEANQEGKLDHLFGQQGYYILTILLGLGFHAFVTLFFVYWFFTRKNPIEFFKNMSQAVLTAFSTASSSATLPITMECAVDKAGISEKSTKFVLPLGATINMDGTALYEAAAAIFIAQVYFPITGQELTLMTQVTIAITATLAAIGAAGIPEAGLVTMLIVLNAAGLPVDAVGMILMVDWLLDRFRTAVNCFGDSVGAAIIDGVMPRDDSQTAQTT</sequence>
<feature type="transmembrane region" description="Helical" evidence="7">
    <location>
        <begin position="475"/>
        <end position="497"/>
    </location>
</feature>
<dbReference type="GO" id="GO:0016020">
    <property type="term" value="C:membrane"/>
    <property type="evidence" value="ECO:0007669"/>
    <property type="project" value="UniProtKB-SubCell"/>
</dbReference>
<proteinExistence type="predicted"/>
<dbReference type="PANTHER" id="PTHR11958:SF63">
    <property type="entry name" value="AMINO ACID TRANSPORTER"/>
    <property type="match status" value="1"/>
</dbReference>
<dbReference type="Pfam" id="PF00375">
    <property type="entry name" value="SDF"/>
    <property type="match status" value="2"/>
</dbReference>
<accession>A0A381XYE5</accession>
<reference evidence="8" key="1">
    <citation type="submission" date="2018-05" db="EMBL/GenBank/DDBJ databases">
        <authorList>
            <person name="Lanie J.A."/>
            <person name="Ng W.-L."/>
            <person name="Kazmierczak K.M."/>
            <person name="Andrzejewski T.M."/>
            <person name="Davidsen T.M."/>
            <person name="Wayne K.J."/>
            <person name="Tettelin H."/>
            <person name="Glass J.I."/>
            <person name="Rusch D."/>
            <person name="Podicherti R."/>
            <person name="Tsui H.-C.T."/>
            <person name="Winkler M.E."/>
        </authorList>
    </citation>
    <scope>NUCLEOTIDE SEQUENCE</scope>
</reference>
<evidence type="ECO:0000256" key="6">
    <source>
        <dbReference type="SAM" id="MobiDB-lite"/>
    </source>
</evidence>
<feature type="transmembrane region" description="Helical" evidence="7">
    <location>
        <begin position="20"/>
        <end position="36"/>
    </location>
</feature>
<feature type="region of interest" description="Disordered" evidence="6">
    <location>
        <begin position="151"/>
        <end position="179"/>
    </location>
</feature>
<dbReference type="PRINTS" id="PR00173">
    <property type="entry name" value="EDTRNSPORT"/>
</dbReference>
<dbReference type="InterPro" id="IPR050746">
    <property type="entry name" value="DAACS"/>
</dbReference>
<name>A0A381XYE5_9ZZZZ</name>
<feature type="transmembrane region" description="Helical" evidence="7">
    <location>
        <begin position="296"/>
        <end position="318"/>
    </location>
</feature>
<dbReference type="Gene3D" id="1.10.3860.10">
    <property type="entry name" value="Sodium:dicarboxylate symporter"/>
    <property type="match status" value="1"/>
</dbReference>
<evidence type="ECO:0000256" key="2">
    <source>
        <dbReference type="ARBA" id="ARBA00022448"/>
    </source>
</evidence>
<feature type="transmembrane region" description="Helical" evidence="7">
    <location>
        <begin position="85"/>
        <end position="107"/>
    </location>
</feature>
<feature type="transmembrane region" description="Helical" evidence="7">
    <location>
        <begin position="447"/>
        <end position="469"/>
    </location>
</feature>
<evidence type="ECO:0000256" key="4">
    <source>
        <dbReference type="ARBA" id="ARBA00022989"/>
    </source>
</evidence>
<protein>
    <recommendedName>
        <fullName evidence="9">Sodium:dicarboxylate symporter</fullName>
    </recommendedName>
</protein>
<feature type="transmembrane region" description="Helical" evidence="7">
    <location>
        <begin position="262"/>
        <end position="284"/>
    </location>
</feature>
<evidence type="ECO:0000313" key="8">
    <source>
        <dbReference type="EMBL" id="SVA69846.1"/>
    </source>
</evidence>
<evidence type="ECO:0000256" key="1">
    <source>
        <dbReference type="ARBA" id="ARBA00004141"/>
    </source>
</evidence>
<dbReference type="PANTHER" id="PTHR11958">
    <property type="entry name" value="SODIUM/DICARBOXYLATE SYMPORTER-RELATED"/>
    <property type="match status" value="1"/>
</dbReference>
<dbReference type="AlphaFoldDB" id="A0A381XYE5"/>
<dbReference type="SUPFAM" id="SSF118215">
    <property type="entry name" value="Proton glutamate symport protein"/>
    <property type="match status" value="2"/>
</dbReference>